<reference evidence="12 13" key="1">
    <citation type="submission" date="2021-01" db="EMBL/GenBank/DDBJ databases">
        <title>Chromosome sequence of Serratia proteamaculans strain 94 rif-r, isolated from spoiled beef.</title>
        <authorList>
            <person name="Zaytseva Y.V."/>
            <person name="Iablokov S.N."/>
            <person name="Klyukina A."/>
        </authorList>
    </citation>
    <scope>NUCLEOTIDE SEQUENCE [LARGE SCALE GENOMIC DNA]</scope>
    <source>
        <strain evidence="12 13">94 rif-r</strain>
    </source>
</reference>
<evidence type="ECO:0000256" key="3">
    <source>
        <dbReference type="ARBA" id="ARBA00022448"/>
    </source>
</evidence>
<dbReference type="PANTHER" id="PTHR23535:SF2">
    <property type="entry name" value="SUGAR EFFLUX TRANSPORTER A-RELATED"/>
    <property type="match status" value="1"/>
</dbReference>
<dbReference type="PANTHER" id="PTHR23535">
    <property type="entry name" value="SUGAR EFFLUX TRANSPORTER A-RELATED"/>
    <property type="match status" value="1"/>
</dbReference>
<feature type="transmembrane region" description="Helical" evidence="10">
    <location>
        <begin position="378"/>
        <end position="396"/>
    </location>
</feature>
<dbReference type="SUPFAM" id="SSF103473">
    <property type="entry name" value="MFS general substrate transporter"/>
    <property type="match status" value="1"/>
</dbReference>
<dbReference type="InterPro" id="IPR020846">
    <property type="entry name" value="MFS_dom"/>
</dbReference>
<feature type="transmembrane region" description="Helical" evidence="10">
    <location>
        <begin position="168"/>
        <end position="190"/>
    </location>
</feature>
<evidence type="ECO:0000256" key="1">
    <source>
        <dbReference type="ARBA" id="ARBA00004429"/>
    </source>
</evidence>
<keyword evidence="5" id="KW-0997">Cell inner membrane</keyword>
<dbReference type="NCBIfam" id="TIGR00899">
    <property type="entry name" value="2A0120"/>
    <property type="match status" value="1"/>
</dbReference>
<dbReference type="FunFam" id="1.20.1250.20:FF:000125">
    <property type="entry name" value="Sugar efflux transporter SetB"/>
    <property type="match status" value="1"/>
</dbReference>
<keyword evidence="6" id="KW-0762">Sugar transport</keyword>
<sequence length="401" mass="43806">MKRQRWLPRRFNPIFAAFLLIAFLSGIAGALLAPTLSLFLTTEVKVRPLWVGLFYTVNAIVGIAVSFLLAKRSDSRGDRRKLILLCCLMAVGNCLLFAFNRDYLTLITAGVLLSAIANTAMPQIFALAREYADSSAREVVMFSSVMRAQLSLAWVIGPPLSFTLALNYGFTVMFMIAAATFAICALLVWFTLPSVPRAAPVEPENVLAATPSAPIAPASVWRNRDVRRLFIASMLMWTCNTLYIIDMPLYITADLGLPEDLAGLLMGTAAGLEIPAMLLAGYYVKRFGKRNMMLFAVAAGILFYAGLVVFKFKLALMVLQLFNAIFIGIIAGIGMLYFQDLMPGRPGAATTLFTNSISTGVILAGVLQGALVENLGHYAVYWLATLLAVVALWMSTRVREV</sequence>
<keyword evidence="4" id="KW-1003">Cell membrane</keyword>
<dbReference type="EMBL" id="CP068391">
    <property type="protein sequence ID" value="QQX54682.1"/>
    <property type="molecule type" value="Genomic_DNA"/>
</dbReference>
<dbReference type="InterPro" id="IPR036259">
    <property type="entry name" value="MFS_trans_sf"/>
</dbReference>
<feature type="domain" description="Major facilitator superfamily (MFS) profile" evidence="11">
    <location>
        <begin position="14"/>
        <end position="401"/>
    </location>
</feature>
<evidence type="ECO:0000313" key="12">
    <source>
        <dbReference type="EMBL" id="QQX54682.1"/>
    </source>
</evidence>
<evidence type="ECO:0000256" key="9">
    <source>
        <dbReference type="ARBA" id="ARBA00023136"/>
    </source>
</evidence>
<dbReference type="FunFam" id="1.20.1250.20:FF:000151">
    <property type="entry name" value="Sugar efflux transporter SetB"/>
    <property type="match status" value="1"/>
</dbReference>
<keyword evidence="3" id="KW-0813">Transport</keyword>
<evidence type="ECO:0000256" key="7">
    <source>
        <dbReference type="ARBA" id="ARBA00022692"/>
    </source>
</evidence>
<feature type="transmembrane region" description="Helical" evidence="10">
    <location>
        <begin position="229"/>
        <end position="251"/>
    </location>
</feature>
<feature type="transmembrane region" description="Helical" evidence="10">
    <location>
        <begin position="263"/>
        <end position="284"/>
    </location>
</feature>
<dbReference type="InterPro" id="IPR004750">
    <property type="entry name" value="Sugar_efflux"/>
</dbReference>
<dbReference type="GO" id="GO:1904659">
    <property type="term" value="P:D-glucose transmembrane transport"/>
    <property type="evidence" value="ECO:0007669"/>
    <property type="project" value="TreeGrafter"/>
</dbReference>
<evidence type="ECO:0000256" key="4">
    <source>
        <dbReference type="ARBA" id="ARBA00022475"/>
    </source>
</evidence>
<dbReference type="Proteomes" id="UP000596176">
    <property type="component" value="Chromosome"/>
</dbReference>
<evidence type="ECO:0000256" key="2">
    <source>
        <dbReference type="ARBA" id="ARBA00006523"/>
    </source>
</evidence>
<dbReference type="PROSITE" id="PS50850">
    <property type="entry name" value="MFS"/>
    <property type="match status" value="1"/>
</dbReference>
<feature type="transmembrane region" description="Helical" evidence="10">
    <location>
        <begin position="105"/>
        <end position="127"/>
    </location>
</feature>
<evidence type="ECO:0000256" key="8">
    <source>
        <dbReference type="ARBA" id="ARBA00022989"/>
    </source>
</evidence>
<feature type="transmembrane region" description="Helical" evidence="10">
    <location>
        <begin position="350"/>
        <end position="372"/>
    </location>
</feature>
<dbReference type="RefSeq" id="WP_207979286.1">
    <property type="nucleotide sequence ID" value="NZ_CP068391.1"/>
</dbReference>
<keyword evidence="9 10" id="KW-0472">Membrane</keyword>
<dbReference type="InterPro" id="IPR011701">
    <property type="entry name" value="MFS"/>
</dbReference>
<protein>
    <submittedName>
        <fullName evidence="12">MFS transporter</fullName>
    </submittedName>
</protein>
<dbReference type="GO" id="GO:0005886">
    <property type="term" value="C:plasma membrane"/>
    <property type="evidence" value="ECO:0007669"/>
    <property type="project" value="UniProtKB-SubCell"/>
</dbReference>
<dbReference type="GO" id="GO:0005351">
    <property type="term" value="F:carbohydrate:proton symporter activity"/>
    <property type="evidence" value="ECO:0007669"/>
    <property type="project" value="InterPro"/>
</dbReference>
<comment type="subcellular location">
    <subcellularLocation>
        <location evidence="1">Cell inner membrane</location>
        <topology evidence="1">Multi-pass membrane protein</topology>
    </subcellularLocation>
</comment>
<accession>A0A7U0N8Z7</accession>
<dbReference type="CDD" id="cd17471">
    <property type="entry name" value="MFS_Set"/>
    <property type="match status" value="1"/>
</dbReference>
<dbReference type="GO" id="GO:0015767">
    <property type="term" value="P:lactose transport"/>
    <property type="evidence" value="ECO:0007669"/>
    <property type="project" value="TreeGrafter"/>
</dbReference>
<comment type="similarity">
    <text evidence="2">Belongs to the major facilitator superfamily. Set transporter family.</text>
</comment>
<name>A0A7U0N8Z7_SERPR</name>
<keyword evidence="8 10" id="KW-1133">Transmembrane helix</keyword>
<dbReference type="Gene3D" id="1.20.1250.20">
    <property type="entry name" value="MFS general substrate transporter like domains"/>
    <property type="match status" value="2"/>
</dbReference>
<proteinExistence type="inferred from homology"/>
<feature type="transmembrane region" description="Helical" evidence="10">
    <location>
        <begin position="291"/>
        <end position="310"/>
    </location>
</feature>
<dbReference type="GO" id="GO:0036448">
    <property type="term" value="P:cellular response to glucose-phosphate stress"/>
    <property type="evidence" value="ECO:0007669"/>
    <property type="project" value="TreeGrafter"/>
</dbReference>
<dbReference type="AlphaFoldDB" id="A0A7U0N8Z7"/>
<evidence type="ECO:0000259" key="11">
    <source>
        <dbReference type="PROSITE" id="PS50850"/>
    </source>
</evidence>
<feature type="transmembrane region" description="Helical" evidence="10">
    <location>
        <begin position="316"/>
        <end position="338"/>
    </location>
</feature>
<organism evidence="12 13">
    <name type="scientific">Serratia proteamaculans</name>
    <dbReference type="NCBI Taxonomy" id="28151"/>
    <lineage>
        <taxon>Bacteria</taxon>
        <taxon>Pseudomonadati</taxon>
        <taxon>Pseudomonadota</taxon>
        <taxon>Gammaproteobacteria</taxon>
        <taxon>Enterobacterales</taxon>
        <taxon>Yersiniaceae</taxon>
        <taxon>Serratia</taxon>
    </lineage>
</organism>
<feature type="transmembrane region" description="Helical" evidence="10">
    <location>
        <begin position="48"/>
        <end position="70"/>
    </location>
</feature>
<evidence type="ECO:0000256" key="10">
    <source>
        <dbReference type="SAM" id="Phobius"/>
    </source>
</evidence>
<dbReference type="Pfam" id="PF07690">
    <property type="entry name" value="MFS_1"/>
    <property type="match status" value="1"/>
</dbReference>
<feature type="transmembrane region" description="Helical" evidence="10">
    <location>
        <begin position="82"/>
        <end position="99"/>
    </location>
</feature>
<evidence type="ECO:0000313" key="13">
    <source>
        <dbReference type="Proteomes" id="UP000596176"/>
    </source>
</evidence>
<keyword evidence="7 10" id="KW-0812">Transmembrane</keyword>
<evidence type="ECO:0000256" key="6">
    <source>
        <dbReference type="ARBA" id="ARBA00022597"/>
    </source>
</evidence>
<gene>
    <name evidence="12" type="ORF">JKX24_06665</name>
</gene>
<feature type="transmembrane region" description="Helical" evidence="10">
    <location>
        <begin position="139"/>
        <end position="156"/>
    </location>
</feature>
<evidence type="ECO:0000256" key="5">
    <source>
        <dbReference type="ARBA" id="ARBA00022519"/>
    </source>
</evidence>